<dbReference type="EMBL" id="LGCL01000041">
    <property type="protein sequence ID" value="KPL71459.1"/>
    <property type="molecule type" value="Genomic_DNA"/>
</dbReference>
<keyword evidence="1" id="KW-1133">Transmembrane helix</keyword>
<dbReference type="RefSeq" id="WP_075064321.1">
    <property type="nucleotide sequence ID" value="NZ_LGCL01000041.1"/>
</dbReference>
<dbReference type="AlphaFoldDB" id="A0A0P6WY40"/>
<protein>
    <submittedName>
        <fullName evidence="2">Uncharacterized protein</fullName>
    </submittedName>
</protein>
<feature type="transmembrane region" description="Helical" evidence="1">
    <location>
        <begin position="63"/>
        <end position="80"/>
    </location>
</feature>
<evidence type="ECO:0000313" key="2">
    <source>
        <dbReference type="EMBL" id="KPL71459.1"/>
    </source>
</evidence>
<dbReference type="STRING" id="1134406.ADN00_17405"/>
<gene>
    <name evidence="2" type="ORF">ADN00_17405</name>
</gene>
<feature type="transmembrane region" description="Helical" evidence="1">
    <location>
        <begin position="158"/>
        <end position="181"/>
    </location>
</feature>
<evidence type="ECO:0000256" key="1">
    <source>
        <dbReference type="SAM" id="Phobius"/>
    </source>
</evidence>
<keyword evidence="1" id="KW-0812">Transmembrane</keyword>
<dbReference type="InterPro" id="IPR035168">
    <property type="entry name" value="DUF5317"/>
</dbReference>
<accession>A0A0P6WY40</accession>
<dbReference type="OrthoDB" id="163815at2"/>
<organism evidence="2 3">
    <name type="scientific">Ornatilinea apprima</name>
    <dbReference type="NCBI Taxonomy" id="1134406"/>
    <lineage>
        <taxon>Bacteria</taxon>
        <taxon>Bacillati</taxon>
        <taxon>Chloroflexota</taxon>
        <taxon>Anaerolineae</taxon>
        <taxon>Anaerolineales</taxon>
        <taxon>Anaerolineaceae</taxon>
        <taxon>Ornatilinea</taxon>
    </lineage>
</organism>
<sequence>MILLTAVVAGLIAGFIRAKVNGRRLRSIVLRLEWLAFIAFLPHIIAFELPFTRSSIPDDWARLALITSQALLLVFALFNLNEAGLAVMALGLALNLFVILLNGGLMPISPEVLDRFFPGGAGQIWQIGERVLTSKDIVLTKDQTVLWLLSDRLTLPEWIPYHVAFSIGDIFIWIGAFFLLWSLGGKSRDIFQEIN</sequence>
<reference evidence="2 3" key="1">
    <citation type="submission" date="2015-07" db="EMBL/GenBank/DDBJ databases">
        <title>Genome sequence of Ornatilinea apprima DSM 23815.</title>
        <authorList>
            <person name="Hemp J."/>
            <person name="Ward L.M."/>
            <person name="Pace L.A."/>
            <person name="Fischer W.W."/>
        </authorList>
    </citation>
    <scope>NUCLEOTIDE SEQUENCE [LARGE SCALE GENOMIC DNA]</scope>
    <source>
        <strain evidence="2 3">P3M-1</strain>
    </source>
</reference>
<keyword evidence="3" id="KW-1185">Reference proteome</keyword>
<dbReference type="Pfam" id="PF17248">
    <property type="entry name" value="DUF5317"/>
    <property type="match status" value="1"/>
</dbReference>
<proteinExistence type="predicted"/>
<keyword evidence="1" id="KW-0472">Membrane</keyword>
<dbReference type="Proteomes" id="UP000050417">
    <property type="component" value="Unassembled WGS sequence"/>
</dbReference>
<feature type="transmembrane region" description="Helical" evidence="1">
    <location>
        <begin position="86"/>
        <end position="105"/>
    </location>
</feature>
<name>A0A0P6WY40_9CHLR</name>
<comment type="caution">
    <text evidence="2">The sequence shown here is derived from an EMBL/GenBank/DDBJ whole genome shotgun (WGS) entry which is preliminary data.</text>
</comment>
<evidence type="ECO:0000313" key="3">
    <source>
        <dbReference type="Proteomes" id="UP000050417"/>
    </source>
</evidence>
<feature type="transmembrane region" description="Helical" evidence="1">
    <location>
        <begin position="34"/>
        <end position="51"/>
    </location>
</feature>